<dbReference type="AlphaFoldDB" id="A0A8S9THF4"/>
<dbReference type="EMBL" id="JAACNO010003188">
    <property type="protein sequence ID" value="KAF4128105.1"/>
    <property type="molecule type" value="Genomic_DNA"/>
</dbReference>
<reference evidence="2" key="1">
    <citation type="submission" date="2020-03" db="EMBL/GenBank/DDBJ databases">
        <title>Hybrid Assembly of Korean Phytophthora infestans isolates.</title>
        <authorList>
            <person name="Prokchorchik M."/>
            <person name="Lee Y."/>
            <person name="Seo J."/>
            <person name="Cho J.-H."/>
            <person name="Park Y.-E."/>
            <person name="Jang D.-C."/>
            <person name="Im J.-S."/>
            <person name="Choi J.-G."/>
            <person name="Park H.-J."/>
            <person name="Lee G.-B."/>
            <person name="Lee Y.-G."/>
            <person name="Hong S.-Y."/>
            <person name="Cho K."/>
            <person name="Sohn K.H."/>
        </authorList>
    </citation>
    <scope>NUCLEOTIDE SEQUENCE</scope>
    <source>
        <strain evidence="2">KR_2_A2</strain>
    </source>
</reference>
<evidence type="ECO:0000313" key="2">
    <source>
        <dbReference type="EMBL" id="KAF4128105.1"/>
    </source>
</evidence>
<protein>
    <submittedName>
        <fullName evidence="2">Uncharacterized protein</fullName>
    </submittedName>
</protein>
<dbReference type="Proteomes" id="UP000704712">
    <property type="component" value="Unassembled WGS sequence"/>
</dbReference>
<evidence type="ECO:0000256" key="1">
    <source>
        <dbReference type="SAM" id="MobiDB-lite"/>
    </source>
</evidence>
<gene>
    <name evidence="2" type="ORF">GN958_ATG22651</name>
</gene>
<comment type="caution">
    <text evidence="2">The sequence shown here is derived from an EMBL/GenBank/DDBJ whole genome shotgun (WGS) entry which is preliminary data.</text>
</comment>
<sequence length="325" mass="36540">STHPVLKGWGVSPTHHKGHPITSTHDGSWSIGPLNSIEKRHSRSCSSVSSAIDIHAESGLSRFGRCVLLPRHSNGAAHSAIGHELLENSPTYHRSSRKHDSSTDVDYLIHSSTGSALLGVWCPIKPADEIMWGHLDGYYIALPSVSPLRQRLRHPITRQRSAYPLPARARHHSLPDSLAGPRSPAATQRDCTREENFVNAVMHRVPSPSVRESCPTPSLWHCHASLYRSHHRSMSFDNTLYYELAQNPAQHRTQWPDTISACGTWPLRRSSSWLWRERQQPRRRCSSSHSQIKSAWAESNTKVFNALQVDVTPKVYTPSPYYPTT</sequence>
<organism evidence="2 3">
    <name type="scientific">Phytophthora infestans</name>
    <name type="common">Potato late blight agent</name>
    <name type="synonym">Botrytis infestans</name>
    <dbReference type="NCBI Taxonomy" id="4787"/>
    <lineage>
        <taxon>Eukaryota</taxon>
        <taxon>Sar</taxon>
        <taxon>Stramenopiles</taxon>
        <taxon>Oomycota</taxon>
        <taxon>Peronosporomycetes</taxon>
        <taxon>Peronosporales</taxon>
        <taxon>Peronosporaceae</taxon>
        <taxon>Phytophthora</taxon>
    </lineage>
</organism>
<accession>A0A8S9THF4</accession>
<feature type="non-terminal residue" evidence="2">
    <location>
        <position position="325"/>
    </location>
</feature>
<feature type="region of interest" description="Disordered" evidence="1">
    <location>
        <begin position="1"/>
        <end position="27"/>
    </location>
</feature>
<evidence type="ECO:0000313" key="3">
    <source>
        <dbReference type="Proteomes" id="UP000704712"/>
    </source>
</evidence>
<proteinExistence type="predicted"/>
<name>A0A8S9THF4_PHYIN</name>
<feature type="region of interest" description="Disordered" evidence="1">
    <location>
        <begin position="170"/>
        <end position="189"/>
    </location>
</feature>